<dbReference type="Gene3D" id="2.60.40.1180">
    <property type="entry name" value="Golgi alpha-mannosidase II"/>
    <property type="match status" value="1"/>
</dbReference>
<evidence type="ECO:0000256" key="1">
    <source>
        <dbReference type="ARBA" id="ARBA00001255"/>
    </source>
</evidence>
<dbReference type="Proteomes" id="UP000002498">
    <property type="component" value="Unassembled WGS sequence"/>
</dbReference>
<evidence type="ECO:0000256" key="5">
    <source>
        <dbReference type="ARBA" id="ARBA00022801"/>
    </source>
</evidence>
<protein>
    <recommendedName>
        <fullName evidence="3">alpha-galactosidase</fullName>
        <ecNumber evidence="3">3.2.1.22</ecNumber>
    </recommendedName>
</protein>
<evidence type="ECO:0000256" key="4">
    <source>
        <dbReference type="ARBA" id="ARBA00022729"/>
    </source>
</evidence>
<comment type="similarity">
    <text evidence="2">Belongs to the glycosyl hydrolase 27 family.</text>
</comment>
<dbReference type="InterPro" id="IPR017853">
    <property type="entry name" value="GH"/>
</dbReference>
<organism evidence="9 10">
    <name type="scientific">Metarhizium robertsii (strain ARSEF 23 / ATCC MYA-3075)</name>
    <name type="common">Metarhizium anisopliae (strain ARSEF 23)</name>
    <dbReference type="NCBI Taxonomy" id="655844"/>
    <lineage>
        <taxon>Eukaryota</taxon>
        <taxon>Fungi</taxon>
        <taxon>Dikarya</taxon>
        <taxon>Ascomycota</taxon>
        <taxon>Pezizomycotina</taxon>
        <taxon>Sordariomycetes</taxon>
        <taxon>Hypocreomycetidae</taxon>
        <taxon>Hypocreales</taxon>
        <taxon>Clavicipitaceae</taxon>
        <taxon>Metarhizium</taxon>
    </lineage>
</organism>
<dbReference type="InterPro" id="IPR013780">
    <property type="entry name" value="Glyco_hydro_b"/>
</dbReference>
<reference evidence="9 10" key="1">
    <citation type="journal article" date="2011" name="PLoS Genet.">
        <title>Genome sequencing and comparative transcriptomics of the model entomopathogenic fungi Metarhizium anisopliae and M. acridum.</title>
        <authorList>
            <person name="Gao Q."/>
            <person name="Jin K."/>
            <person name="Ying S.H."/>
            <person name="Zhang Y."/>
            <person name="Xiao G."/>
            <person name="Shang Y."/>
            <person name="Duan Z."/>
            <person name="Hu X."/>
            <person name="Xie X.Q."/>
            <person name="Zhou G."/>
            <person name="Peng G."/>
            <person name="Luo Z."/>
            <person name="Huang W."/>
            <person name="Wang B."/>
            <person name="Fang W."/>
            <person name="Wang S."/>
            <person name="Zhong Y."/>
            <person name="Ma L.J."/>
            <person name="St Leger R.J."/>
            <person name="Zhao G.P."/>
            <person name="Pei Y."/>
            <person name="Feng M.G."/>
            <person name="Xia Y."/>
            <person name="Wang C."/>
        </authorList>
    </citation>
    <scope>NUCLEOTIDE SEQUENCE [LARGE SCALE GENOMIC DNA]</scope>
    <source>
        <strain evidence="10">ARSEF 23 / ATCC MYA-3075</strain>
    </source>
</reference>
<feature type="chain" id="PRO_5003240134" description="alpha-galactosidase" evidence="7">
    <location>
        <begin position="20"/>
        <end position="512"/>
    </location>
</feature>
<accession>E9FCY4</accession>
<comment type="catalytic activity">
    <reaction evidence="1">
        <text>Hydrolysis of terminal, non-reducing alpha-D-galactose residues in alpha-D-galactosides, including galactose oligosaccharides, galactomannans and galactolipids.</text>
        <dbReference type="EC" id="3.2.1.22"/>
    </reaction>
</comment>
<dbReference type="RefSeq" id="XP_007826322.1">
    <property type="nucleotide sequence ID" value="XM_007828131.1"/>
</dbReference>
<dbReference type="EMBL" id="ADNJ02000018">
    <property type="protein sequence ID" value="EFY94406.1"/>
    <property type="molecule type" value="Genomic_DNA"/>
</dbReference>
<keyword evidence="10" id="KW-1185">Reference proteome</keyword>
<evidence type="ECO:0000259" key="8">
    <source>
        <dbReference type="Pfam" id="PF17801"/>
    </source>
</evidence>
<sequence>MILASLFLLSQSLVMPTASQQLKVLQVGKTPNGFNGPAYGWSSFGMSVHSPTFEMNESSIIQQCDVLSSTLGNNYPYCNLDAGWTGPTDNFGRIMYNKILNLPDLANHLHSRGLCLGVYVVPGALKADAKKTIYGTDVTIGQVCSGTEGLARCVFNYSRPEVQQWHNSVVAQFASWYVLKIRGDSHIYTCLLAVSRGVDLIKLDYVTPGSPPPPGKQSKLPANQSEAVIAYHKAIENSGRQMRLDISWQLDLSEPSFAIWNQNADSMRVDSDIINYQGSTLTTWKAIQRAIDNYRNWTIAALDLPFALNIYADLSSLAVGNNETLAGVNATQQQTIMTHGIASGSNLILDSDLTQLDGSLSHSLLLNASVLQLADFTARYPMQPRNPGTGGQDAKQLQAWIAGPSEDSRAVVVIANYGPDQGQGGFNTSLRGQQQVTVSWTDLGISGCWQVRNAWTDEIEGRMDTNISVLLGEGESVLLDLTYVGLSSRVGTCGFAVRAGKFMSRFLFQTPG</sequence>
<dbReference type="SUPFAM" id="SSF51445">
    <property type="entry name" value="(Trans)glycosidases"/>
    <property type="match status" value="1"/>
</dbReference>
<dbReference type="OrthoDB" id="5795902at2759"/>
<keyword evidence="4 7" id="KW-0732">Signal</keyword>
<evidence type="ECO:0000313" key="10">
    <source>
        <dbReference type="Proteomes" id="UP000002498"/>
    </source>
</evidence>
<dbReference type="KEGG" id="maj:MAA_10133"/>
<keyword evidence="6" id="KW-0326">Glycosidase</keyword>
<evidence type="ECO:0000256" key="7">
    <source>
        <dbReference type="SAM" id="SignalP"/>
    </source>
</evidence>
<name>E9FCY4_METRA</name>
<dbReference type="GO" id="GO:0004557">
    <property type="term" value="F:alpha-galactosidase activity"/>
    <property type="evidence" value="ECO:0007669"/>
    <property type="project" value="UniProtKB-EC"/>
</dbReference>
<reference evidence="9 10" key="2">
    <citation type="journal article" date="2014" name="Proc. Natl. Acad. Sci. U.S.A.">
        <title>Trajectory and genomic determinants of fungal-pathogen speciation and host adaptation.</title>
        <authorList>
            <person name="Hu X."/>
            <person name="Xiao G."/>
            <person name="Zheng P."/>
            <person name="Shang Y."/>
            <person name="Su Y."/>
            <person name="Zhang X."/>
            <person name="Liu X."/>
            <person name="Zhan S."/>
            <person name="St Leger R.J."/>
            <person name="Wang C."/>
        </authorList>
    </citation>
    <scope>GENOME REANNOTATION</scope>
    <source>
        <strain evidence="10">ARSEF 23 / ATCC MYA-3075</strain>
    </source>
</reference>
<dbReference type="PANTHER" id="PTHR11452:SF33">
    <property type="entry name" value="ALPHA-GALACTOSIDASE 2"/>
    <property type="match status" value="1"/>
</dbReference>
<dbReference type="Pfam" id="PF17801">
    <property type="entry name" value="Melibiase_C"/>
    <property type="match status" value="1"/>
</dbReference>
<keyword evidence="5 9" id="KW-0378">Hydrolase</keyword>
<proteinExistence type="inferred from homology"/>
<evidence type="ECO:0000313" key="9">
    <source>
        <dbReference type="EMBL" id="EFY94406.1"/>
    </source>
</evidence>
<dbReference type="Gene3D" id="3.20.20.70">
    <property type="entry name" value="Aldolase class I"/>
    <property type="match status" value="1"/>
</dbReference>
<dbReference type="EC" id="3.2.1.22" evidence="3"/>
<evidence type="ECO:0000256" key="3">
    <source>
        <dbReference type="ARBA" id="ARBA00012755"/>
    </source>
</evidence>
<dbReference type="PANTHER" id="PTHR11452">
    <property type="entry name" value="ALPHA-GALACTOSIDASE/ALPHA-N-ACETYLGALACTOSAMINIDASE"/>
    <property type="match status" value="1"/>
</dbReference>
<feature type="signal peptide" evidence="7">
    <location>
        <begin position="1"/>
        <end position="19"/>
    </location>
</feature>
<evidence type="ECO:0000256" key="6">
    <source>
        <dbReference type="ARBA" id="ARBA00023295"/>
    </source>
</evidence>
<gene>
    <name evidence="9" type="ORF">MAA_10133</name>
</gene>
<dbReference type="InterPro" id="IPR013785">
    <property type="entry name" value="Aldolase_TIM"/>
</dbReference>
<evidence type="ECO:0000256" key="2">
    <source>
        <dbReference type="ARBA" id="ARBA00009743"/>
    </source>
</evidence>
<dbReference type="GeneID" id="19264419"/>
<comment type="caution">
    <text evidence="9">The sequence shown here is derived from an EMBL/GenBank/DDBJ whole genome shotgun (WGS) entry which is preliminary data.</text>
</comment>
<dbReference type="HOGENOM" id="CLU_031988_0_0_1"/>
<feature type="domain" description="Alpha galactosidase C-terminal" evidence="8">
    <location>
        <begin position="396"/>
        <end position="479"/>
    </location>
</feature>
<dbReference type="InterPro" id="IPR002241">
    <property type="entry name" value="Glyco_hydro_27"/>
</dbReference>
<dbReference type="GO" id="GO:0005975">
    <property type="term" value="P:carbohydrate metabolic process"/>
    <property type="evidence" value="ECO:0007669"/>
    <property type="project" value="InterPro"/>
</dbReference>
<dbReference type="InterPro" id="IPR041233">
    <property type="entry name" value="Melibiase_C"/>
</dbReference>
<dbReference type="AlphaFoldDB" id="E9FCY4"/>